<accession>A0A1I5A4U3</accession>
<feature type="transmembrane region" description="Helical" evidence="1">
    <location>
        <begin position="151"/>
        <end position="173"/>
    </location>
</feature>
<feature type="transmembrane region" description="Helical" evidence="1">
    <location>
        <begin position="21"/>
        <end position="39"/>
    </location>
</feature>
<evidence type="ECO:0000313" key="3">
    <source>
        <dbReference type="Proteomes" id="UP000182961"/>
    </source>
</evidence>
<name>A0A1I5A4U3_9FLAO</name>
<proteinExistence type="predicted"/>
<keyword evidence="1" id="KW-0472">Membrane</keyword>
<dbReference type="eggNOG" id="ENOG50332UH">
    <property type="taxonomic scope" value="Bacteria"/>
</dbReference>
<dbReference type="EMBL" id="FOUT01000025">
    <property type="protein sequence ID" value="SFN57473.1"/>
    <property type="molecule type" value="Genomic_DNA"/>
</dbReference>
<dbReference type="Proteomes" id="UP000182961">
    <property type="component" value="Unassembled WGS sequence"/>
</dbReference>
<organism evidence="2 3">
    <name type="scientific">Flavobacterium succinicans</name>
    <dbReference type="NCBI Taxonomy" id="29536"/>
    <lineage>
        <taxon>Bacteria</taxon>
        <taxon>Pseudomonadati</taxon>
        <taxon>Bacteroidota</taxon>
        <taxon>Flavobacteriia</taxon>
        <taxon>Flavobacteriales</taxon>
        <taxon>Flavobacteriaceae</taxon>
        <taxon>Flavobacterium</taxon>
    </lineage>
</organism>
<dbReference type="RefSeq" id="WP_024982722.1">
    <property type="nucleotide sequence ID" value="NZ_FOUT01000025.1"/>
</dbReference>
<gene>
    <name evidence="2" type="ORF">SAMN05444143_1253</name>
</gene>
<reference evidence="3" key="1">
    <citation type="submission" date="2016-10" db="EMBL/GenBank/DDBJ databases">
        <authorList>
            <person name="Varghese N."/>
            <person name="Submissions S."/>
        </authorList>
    </citation>
    <scope>NUCLEOTIDE SEQUENCE [LARGE SCALE GENOMIC DNA]</scope>
    <source>
        <strain evidence="3">DSM 4002</strain>
    </source>
</reference>
<keyword evidence="3" id="KW-1185">Reference proteome</keyword>
<protein>
    <recommendedName>
        <fullName evidence="4">DUF3592 domain-containing protein</fullName>
    </recommendedName>
</protein>
<keyword evidence="1" id="KW-0812">Transmembrane</keyword>
<evidence type="ECO:0000256" key="1">
    <source>
        <dbReference type="SAM" id="Phobius"/>
    </source>
</evidence>
<keyword evidence="1" id="KW-1133">Transmembrane helix</keyword>
<evidence type="ECO:0008006" key="4">
    <source>
        <dbReference type="Google" id="ProtNLM"/>
    </source>
</evidence>
<sequence>MNEKKSTIDPIIKSVFLLKNIGFLVVVIILLNFCLQNTYNRVYGDNHYKNKLENLLKNGKTVIANFDDNYTINTTKIGNTSSNSFDYKYNFKVNNETYENEFTTSEFIPEEPNRLIKFMTVHYLPENPEINQIDAELEYEYAKDTVNEHTIGMLLLNVFGLIISLILMLYVILSIKQKMKNFDKPITNTLENNQSFYSNAKQNENYKTLR</sequence>
<dbReference type="AlphaFoldDB" id="A0A1I5A4U3"/>
<evidence type="ECO:0000313" key="2">
    <source>
        <dbReference type="EMBL" id="SFN57473.1"/>
    </source>
</evidence>